<gene>
    <name evidence="1" type="ORF">HGMM_OP4C590</name>
</gene>
<protein>
    <submittedName>
        <fullName evidence="1">Uncharacterized protein</fullName>
    </submittedName>
</protein>
<dbReference type="AlphaFoldDB" id="H5STV4"/>
<name>H5STV4_ACEAU</name>
<evidence type="ECO:0000313" key="1">
    <source>
        <dbReference type="EMBL" id="BAL59954.1"/>
    </source>
</evidence>
<accession>H5STV4</accession>
<organism evidence="1">
    <name type="scientific">Acetithermum autotrophicum</name>
    <dbReference type="NCBI Taxonomy" id="1446466"/>
    <lineage>
        <taxon>Bacteria</taxon>
        <taxon>Candidatus Bipolaricaulota</taxon>
        <taxon>Candidatus Acetithermum</taxon>
    </lineage>
</organism>
<reference evidence="1" key="2">
    <citation type="journal article" date="2012" name="PLoS ONE">
        <title>A Deeply Branching Thermophilic Bacterium with an Ancient Acetyl-CoA Pathway Dominates a Subsurface Ecosystem.</title>
        <authorList>
            <person name="Takami H."/>
            <person name="Noguchi H."/>
            <person name="Takaki Y."/>
            <person name="Uchiyama I."/>
            <person name="Toyoda A."/>
            <person name="Nishi S."/>
            <person name="Chee G.-J."/>
            <person name="Arai W."/>
            <person name="Nunoura T."/>
            <person name="Itoh T."/>
            <person name="Hattori M."/>
            <person name="Takai K."/>
        </authorList>
    </citation>
    <scope>NUCLEOTIDE SEQUENCE</scope>
</reference>
<reference evidence="1" key="1">
    <citation type="journal article" date="2005" name="Environ. Microbiol.">
        <title>Genetic and functional properties of uncultivated thermophilic crenarchaeotes from a subsurface gold mine as revealed by analysis of genome fragments.</title>
        <authorList>
            <person name="Nunoura T."/>
            <person name="Hirayama H."/>
            <person name="Takami H."/>
            <person name="Oida H."/>
            <person name="Nishi S."/>
            <person name="Shimamura S."/>
            <person name="Suzuki Y."/>
            <person name="Inagaki F."/>
            <person name="Takai K."/>
            <person name="Nealson K.H."/>
            <person name="Horikoshi K."/>
        </authorList>
    </citation>
    <scope>NUCLEOTIDE SEQUENCE</scope>
</reference>
<dbReference type="EMBL" id="AP011803">
    <property type="protein sequence ID" value="BAL59954.1"/>
    <property type="molecule type" value="Genomic_DNA"/>
</dbReference>
<sequence length="64" mass="7237">MKKYANPKAVIHASVEIKLAQDVAKIARSQRTTLSNVVEQALRMYRRAVLSAANEDRKENARRA</sequence>
<proteinExistence type="predicted"/>